<dbReference type="VEuPathDB" id="FungiDB:C8Q69DRAFT_497117"/>
<evidence type="ECO:0008006" key="3">
    <source>
        <dbReference type="Google" id="ProtNLM"/>
    </source>
</evidence>
<evidence type="ECO:0000313" key="2">
    <source>
        <dbReference type="Proteomes" id="UP000283841"/>
    </source>
</evidence>
<dbReference type="STRING" id="264951.A0A443HXV7"/>
<name>A0A443HXV7_BYSSP</name>
<dbReference type="GeneID" id="39601554"/>
<dbReference type="EMBL" id="RCNU01000003">
    <property type="protein sequence ID" value="RWQ96665.1"/>
    <property type="molecule type" value="Genomic_DNA"/>
</dbReference>
<dbReference type="AlphaFoldDB" id="A0A443HXV7"/>
<sequence>MPTSPCLKRVRTILHLLKEILVEKSQAAEKVEEALQQMNQVPPSLGASSLKEHEVRDLLGLSQDDRAREIWSLNEEDIIPVPTIVRDRLRDIREVLGGDPTNEATCRWILDVILQTCIRMEQQQKKERCVTLIAESHLELRVKYNGDDRILSGQSDYSIWYDNRGMSINTVICEAKDEAGVSGGVPQCLAYMGMVHHIRKQEGRINAVVYGCVSDGDDFTFLRIDNEARYSKWSSPHGWNWGSKASNIIWTHLVLITQSASALSSPIYSAKKIKRTVDNASTGRQYWRLRIGSSNEDKIMSG</sequence>
<protein>
    <recommendedName>
        <fullName evidence="3">Fungal-type protein kinase domain-containing protein</fullName>
    </recommendedName>
</protein>
<proteinExistence type="predicted"/>
<comment type="caution">
    <text evidence="1">The sequence shown here is derived from an EMBL/GenBank/DDBJ whole genome shotgun (WGS) entry which is preliminary data.</text>
</comment>
<evidence type="ECO:0000313" key="1">
    <source>
        <dbReference type="EMBL" id="RWQ96665.1"/>
    </source>
</evidence>
<organism evidence="1 2">
    <name type="scientific">Byssochlamys spectabilis</name>
    <name type="common">Paecilomyces variotii</name>
    <dbReference type="NCBI Taxonomy" id="264951"/>
    <lineage>
        <taxon>Eukaryota</taxon>
        <taxon>Fungi</taxon>
        <taxon>Dikarya</taxon>
        <taxon>Ascomycota</taxon>
        <taxon>Pezizomycotina</taxon>
        <taxon>Eurotiomycetes</taxon>
        <taxon>Eurotiomycetidae</taxon>
        <taxon>Eurotiales</taxon>
        <taxon>Thermoascaceae</taxon>
        <taxon>Paecilomyces</taxon>
    </lineage>
</organism>
<accession>A0A443HXV7</accession>
<keyword evidence="2" id="KW-1185">Reference proteome</keyword>
<reference evidence="1 2" key="1">
    <citation type="journal article" date="2018" name="Front. Microbiol.">
        <title>Genomic and genetic insights into a cosmopolitan fungus, Paecilomyces variotii (Eurotiales).</title>
        <authorList>
            <person name="Urquhart A.S."/>
            <person name="Mondo S.J."/>
            <person name="Makela M.R."/>
            <person name="Hane J.K."/>
            <person name="Wiebenga A."/>
            <person name="He G."/>
            <person name="Mihaltcheva S."/>
            <person name="Pangilinan J."/>
            <person name="Lipzen A."/>
            <person name="Barry K."/>
            <person name="de Vries R.P."/>
            <person name="Grigoriev I.V."/>
            <person name="Idnurm A."/>
        </authorList>
    </citation>
    <scope>NUCLEOTIDE SEQUENCE [LARGE SCALE GENOMIC DNA]</scope>
    <source>
        <strain evidence="1 2">CBS 101075</strain>
    </source>
</reference>
<dbReference type="RefSeq" id="XP_028486310.1">
    <property type="nucleotide sequence ID" value="XM_028632277.1"/>
</dbReference>
<dbReference type="Proteomes" id="UP000283841">
    <property type="component" value="Unassembled WGS sequence"/>
</dbReference>
<gene>
    <name evidence="1" type="ORF">C8Q69DRAFT_497117</name>
</gene>